<name>A0A0C6P5I8_BORBO</name>
<dbReference type="InterPro" id="IPR036291">
    <property type="entry name" value="NAD(P)-bd_dom_sf"/>
</dbReference>
<dbReference type="Pfam" id="PF13561">
    <property type="entry name" value="adh_short_C2"/>
    <property type="match status" value="1"/>
</dbReference>
<gene>
    <name evidence="3" type="ORF">BN112_1948</name>
</gene>
<dbReference type="HOGENOM" id="CLU_010194_1_1_4"/>
<dbReference type="PRINTS" id="PR00080">
    <property type="entry name" value="SDRFAMILY"/>
</dbReference>
<protein>
    <submittedName>
        <fullName evidence="3">Probable short chain dehydrogenase</fullName>
    </submittedName>
</protein>
<sequence length="259" mass="26434">MAHQFLTSTFGLQGRTVLVTGGASGLGLCMAATAGQAGARVIVNDVRDAACNEAVEGLRAQGIDARGAVFDVSSAAAVSDAVAALAAARWSPDVLVSNAGNQNRAPVVEQDPAVWQSIFDVHVNGAFHCARAVLPGMISQGGGRIIITSSVAALACMPGIAAYSAAKGALAAFTRALAVEYGGQGVTCNALAPGFVRTGFTTALQEREQFNDFLKSQVPLGRWADPDDIAPAVVYLASQAGRFVNGHVLAIDGGLLAHM</sequence>
<comment type="similarity">
    <text evidence="1">Belongs to the short-chain dehydrogenases/reductases (SDR) family.</text>
</comment>
<dbReference type="EMBL" id="HE965806">
    <property type="protein sequence ID" value="CCJ53865.1"/>
    <property type="molecule type" value="Genomic_DNA"/>
</dbReference>
<dbReference type="Gene3D" id="3.40.50.720">
    <property type="entry name" value="NAD(P)-binding Rossmann-like Domain"/>
    <property type="match status" value="1"/>
</dbReference>
<dbReference type="SUPFAM" id="SSF51735">
    <property type="entry name" value="NAD(P)-binding Rossmann-fold domains"/>
    <property type="match status" value="1"/>
</dbReference>
<dbReference type="PANTHER" id="PTHR42760:SF40">
    <property type="entry name" value="3-OXOACYL-[ACYL-CARRIER-PROTEIN] REDUCTASE, CHLOROPLASTIC"/>
    <property type="match status" value="1"/>
</dbReference>
<evidence type="ECO:0000259" key="2">
    <source>
        <dbReference type="SMART" id="SM00822"/>
    </source>
</evidence>
<evidence type="ECO:0000313" key="4">
    <source>
        <dbReference type="Proteomes" id="UP000007564"/>
    </source>
</evidence>
<dbReference type="PANTHER" id="PTHR42760">
    <property type="entry name" value="SHORT-CHAIN DEHYDROGENASES/REDUCTASES FAMILY MEMBER"/>
    <property type="match status" value="1"/>
</dbReference>
<reference evidence="3 4" key="1">
    <citation type="journal article" date="2012" name="BMC Genomics">
        <title>Comparative genomics of the classical Bordetella subspecies: the evolution and exchange of virulence-associated diversity amongst closely related pathogens.</title>
        <authorList>
            <person name="Park J."/>
            <person name="Zhang Y."/>
            <person name="Buboltz A.M."/>
            <person name="Zhang X."/>
            <person name="Schuster S.C."/>
            <person name="Ahuja U."/>
            <person name="Liu M."/>
            <person name="Miller J.F."/>
            <person name="Sebaihia M."/>
            <person name="Bentley S.D."/>
            <person name="Parkhill J."/>
            <person name="Harvill E.T."/>
        </authorList>
    </citation>
    <scope>NUCLEOTIDE SEQUENCE [LARGE SCALE GENOMIC DNA]</scope>
    <source>
        <strain evidence="3 4">253</strain>
    </source>
</reference>
<dbReference type="AlphaFoldDB" id="A0A0C6P5I8"/>
<dbReference type="RefSeq" id="WP_003819924.1">
    <property type="nucleotide sequence ID" value="NC_019382.1"/>
</dbReference>
<evidence type="ECO:0000313" key="3">
    <source>
        <dbReference type="EMBL" id="CCJ53865.1"/>
    </source>
</evidence>
<dbReference type="PROSITE" id="PS00061">
    <property type="entry name" value="ADH_SHORT"/>
    <property type="match status" value="1"/>
</dbReference>
<dbReference type="InterPro" id="IPR020904">
    <property type="entry name" value="Sc_DH/Rdtase_CS"/>
</dbReference>
<dbReference type="PRINTS" id="PR00081">
    <property type="entry name" value="GDHRDH"/>
</dbReference>
<dbReference type="FunFam" id="3.40.50.720:FF:000084">
    <property type="entry name" value="Short-chain dehydrogenase reductase"/>
    <property type="match status" value="1"/>
</dbReference>
<dbReference type="KEGG" id="bbh:BN112_1948"/>
<dbReference type="InterPro" id="IPR002347">
    <property type="entry name" value="SDR_fam"/>
</dbReference>
<accession>A0A0C6P5I8</accession>
<dbReference type="Proteomes" id="UP000007564">
    <property type="component" value="Chromosome"/>
</dbReference>
<dbReference type="GeneID" id="56479807"/>
<dbReference type="InterPro" id="IPR057326">
    <property type="entry name" value="KR_dom"/>
</dbReference>
<evidence type="ECO:0000256" key="1">
    <source>
        <dbReference type="ARBA" id="ARBA00006484"/>
    </source>
</evidence>
<dbReference type="OrthoDB" id="9803333at2"/>
<feature type="domain" description="Ketoreductase" evidence="2">
    <location>
        <begin position="15"/>
        <end position="199"/>
    </location>
</feature>
<proteinExistence type="inferred from homology"/>
<dbReference type="SMART" id="SM00822">
    <property type="entry name" value="PKS_KR"/>
    <property type="match status" value="1"/>
</dbReference>
<organism evidence="3 4">
    <name type="scientific">Bordetella bronchiseptica 253</name>
    <dbReference type="NCBI Taxonomy" id="568707"/>
    <lineage>
        <taxon>Bacteria</taxon>
        <taxon>Pseudomonadati</taxon>
        <taxon>Pseudomonadota</taxon>
        <taxon>Betaproteobacteria</taxon>
        <taxon>Burkholderiales</taxon>
        <taxon>Alcaligenaceae</taxon>
        <taxon>Bordetella</taxon>
    </lineage>
</organism>
<dbReference type="GO" id="GO:0016616">
    <property type="term" value="F:oxidoreductase activity, acting on the CH-OH group of donors, NAD or NADP as acceptor"/>
    <property type="evidence" value="ECO:0007669"/>
    <property type="project" value="UniProtKB-ARBA"/>
</dbReference>
<dbReference type="GO" id="GO:0030497">
    <property type="term" value="P:fatty acid elongation"/>
    <property type="evidence" value="ECO:0007669"/>
    <property type="project" value="TreeGrafter"/>
</dbReference>